<accession>A0ACB8VBD1</accession>
<evidence type="ECO:0000313" key="2">
    <source>
        <dbReference type="Proteomes" id="UP000831701"/>
    </source>
</evidence>
<gene>
    <name evidence="1" type="ORF">L3Q82_019388</name>
</gene>
<dbReference type="EMBL" id="CM041553">
    <property type="protein sequence ID" value="KAI3352810.1"/>
    <property type="molecule type" value="Genomic_DNA"/>
</dbReference>
<proteinExistence type="predicted"/>
<organism evidence="1 2">
    <name type="scientific">Scortum barcoo</name>
    <name type="common">barcoo grunter</name>
    <dbReference type="NCBI Taxonomy" id="214431"/>
    <lineage>
        <taxon>Eukaryota</taxon>
        <taxon>Metazoa</taxon>
        <taxon>Chordata</taxon>
        <taxon>Craniata</taxon>
        <taxon>Vertebrata</taxon>
        <taxon>Euteleostomi</taxon>
        <taxon>Actinopterygii</taxon>
        <taxon>Neopterygii</taxon>
        <taxon>Teleostei</taxon>
        <taxon>Neoteleostei</taxon>
        <taxon>Acanthomorphata</taxon>
        <taxon>Eupercaria</taxon>
        <taxon>Centrarchiformes</taxon>
        <taxon>Terapontoidei</taxon>
        <taxon>Terapontidae</taxon>
        <taxon>Scortum</taxon>
    </lineage>
</organism>
<reference evidence="1" key="1">
    <citation type="submission" date="2022-04" db="EMBL/GenBank/DDBJ databases">
        <title>Jade perch genome.</title>
        <authorList>
            <person name="Chao B."/>
        </authorList>
    </citation>
    <scope>NUCLEOTIDE SEQUENCE</scope>
    <source>
        <strain evidence="1">CB-2022</strain>
    </source>
</reference>
<keyword evidence="2" id="KW-1185">Reference proteome</keyword>
<dbReference type="Proteomes" id="UP000831701">
    <property type="component" value="Chromosome 23"/>
</dbReference>
<comment type="caution">
    <text evidence="1">The sequence shown here is derived from an EMBL/GenBank/DDBJ whole genome shotgun (WGS) entry which is preliminary data.</text>
</comment>
<protein>
    <submittedName>
        <fullName evidence="1">Uncharacterized protein</fullName>
    </submittedName>
</protein>
<name>A0ACB8VBD1_9TELE</name>
<evidence type="ECO:0000313" key="1">
    <source>
        <dbReference type="EMBL" id="KAI3352810.1"/>
    </source>
</evidence>
<sequence length="1061" mass="119255">PPFCRSWFFGGSVKAAGELYTDKMAASVEDEFEDAPDVEPLEPTLKNIIEQKSLKWIFVGGKGGVGKTTCSCSLAVQLAAVRESVLIISTDPAHNISDAFDQKFSKVPTKVKGYDNLFAMEIDPSLGVAELPDEFFEEDNMLSMGKKMMQEAMSAFPGIDEAMSYAEVMRLVKGMNFSVVVFDTAPTGHTLRLLNFPTIVERGLGRLMQIKNQISPFISQMCNMLGLGDMNADQLASKLEETLPVIRSVSEQFKDPEQTTFICVCIAEFLSLYETERLIQELAKCHIDTHNIIVNQLVFPDSERPCKMCEARHKIQSKYLDQMEDLYEDFHIVKLPLLPHEVRGADKPGPVRCGLSLAVHHRAGLCRSGAALTSSSSSFWGFTPGRTDHWTHGGGSEDYMACSRPSLQLTELTPEDIRVMSSARAAHTEDCSVEGKHEHASPLVPITHRDALRGWHIHQEKTLQELLLAWKGSIYKVLYKEFLAFFAMYTAISITYRFFLYDDQKRYFEKLAIYCNHYASLIPMSFVLGFYVTLVVNRWWNQYTSIPLPDRLMCVLSGGLQGSDERGRLLRRTMMRYASLSALLILRSVSTAVFKRFPTMDHVVEAGFMSREERKKFEGLHSAYNKYWIPCVWFTNLAAMARCEGRIKDDHTLKLLLEELNGFRGKCSMLFHYDMISVPLVYTQVVTLAVYSFFLVCLIGRQFLDPSQGYPGHDLDLYVPIFTLLQFFFYAGWLKVAEQLINPFGEDDDDFETNWLIDRNFQVSMMAVDEMYGDLPMMERDRYWNDSNPRPPYTAATLFVLRKPSFQGSTFDMAIPKEEMHFQPLEDIAENLEESGSRHPNMALFNRLLNAAPSPTGLMGGALRRTSAQLQRLRHSPSIDQCTSDDDDEESCKVGKGGSLPSGLGQDTQSTVCSFREDKSAKTPLLDIQFGAEQEKQGGNTTTNEKKEVEERGKAESTWGDTQAPVSLLPPPPQASRETSTRPASAIPITSHHLSAFLFHPAAHSSLEHCSSQPAINQNRAVPTIPKPPFGGSKMSFLTVPSYSEPQRFRSVSMGSELTGS</sequence>
<feature type="non-terminal residue" evidence="1">
    <location>
        <position position="1"/>
    </location>
</feature>